<feature type="non-terminal residue" evidence="2">
    <location>
        <position position="1"/>
    </location>
</feature>
<dbReference type="GO" id="GO:0008236">
    <property type="term" value="F:serine-type peptidase activity"/>
    <property type="evidence" value="ECO:0007669"/>
    <property type="project" value="InterPro"/>
</dbReference>
<dbReference type="GO" id="GO:0006508">
    <property type="term" value="P:proteolysis"/>
    <property type="evidence" value="ECO:0007669"/>
    <property type="project" value="InterPro"/>
</dbReference>
<dbReference type="SUPFAM" id="SSF52096">
    <property type="entry name" value="ClpP/crotonase"/>
    <property type="match status" value="1"/>
</dbReference>
<dbReference type="RefSeq" id="WP_255037859.1">
    <property type="nucleotide sequence ID" value="NZ_RJUF01000064.1"/>
</dbReference>
<sequence length="364" mass="41264">SFQAYLNANLAKLAYLEGIWESDDKAYRLGIVKDAAVATKFYGFLLNKKDDKWVAGKTKFVLEQLSETKLKTTYYYADFTSELTLTTVVKNLLVMENIYKFNKVSPIPKEYASQDDLIHRVPDYRVEKLDSLNTLVRLPPFTMSNVQLFVKEMLSQNNSLLRSSKNLIIDLRNNPGGDEAVFDPVFEYIANGPIVRRGSKVRASMENQILLNHELKAIQDFPEFAQSLDPKLRDMIRKMQQNPGTIITAEDKTFNFPKSSLNPQKVVILVDKNTSSTAESLSLEAKQSSKTIIMGTNTKGAFDYTEVRDWGLPCYAWRLALPLGYSYRLPLTPLEGVGIKPDVRIPDTEADWVGFAVKYLSTVK</sequence>
<accession>A0AAE3H2W7</accession>
<feature type="domain" description="Tail specific protease" evidence="1">
    <location>
        <begin position="136"/>
        <end position="344"/>
    </location>
</feature>
<protein>
    <recommendedName>
        <fullName evidence="1">Tail specific protease domain-containing protein</fullName>
    </recommendedName>
</protein>
<dbReference type="Proteomes" id="UP001204144">
    <property type="component" value="Unassembled WGS sequence"/>
</dbReference>
<proteinExistence type="predicted"/>
<gene>
    <name evidence="2" type="ORF">EGI31_14215</name>
</gene>
<evidence type="ECO:0000259" key="1">
    <source>
        <dbReference type="Pfam" id="PF03572"/>
    </source>
</evidence>
<dbReference type="EMBL" id="RJUF01000064">
    <property type="protein sequence ID" value="MCP9764104.1"/>
    <property type="molecule type" value="Genomic_DNA"/>
</dbReference>
<dbReference type="InterPro" id="IPR029045">
    <property type="entry name" value="ClpP/crotonase-like_dom_sf"/>
</dbReference>
<dbReference type="InterPro" id="IPR005151">
    <property type="entry name" value="Tail-specific_protease"/>
</dbReference>
<evidence type="ECO:0000313" key="2">
    <source>
        <dbReference type="EMBL" id="MCP9764104.1"/>
    </source>
</evidence>
<reference evidence="2 3" key="1">
    <citation type="submission" date="2018-11" db="EMBL/GenBank/DDBJ databases">
        <title>Novel bacteria species description.</title>
        <authorList>
            <person name="Han J.-H."/>
        </authorList>
    </citation>
    <scope>NUCLEOTIDE SEQUENCE [LARGE SCALE GENOMIC DNA]</scope>
    <source>
        <strain evidence="2 3">KCTC23259</strain>
    </source>
</reference>
<dbReference type="AlphaFoldDB" id="A0AAE3H2W7"/>
<keyword evidence="3" id="KW-1185">Reference proteome</keyword>
<name>A0AAE3H2W7_9BACT</name>
<evidence type="ECO:0000313" key="3">
    <source>
        <dbReference type="Proteomes" id="UP001204144"/>
    </source>
</evidence>
<dbReference type="Gene3D" id="3.90.226.10">
    <property type="entry name" value="2-enoyl-CoA Hydratase, Chain A, domain 1"/>
    <property type="match status" value="1"/>
</dbReference>
<dbReference type="Pfam" id="PF03572">
    <property type="entry name" value="Peptidase_S41"/>
    <property type="match status" value="1"/>
</dbReference>
<comment type="caution">
    <text evidence="2">The sequence shown here is derived from an EMBL/GenBank/DDBJ whole genome shotgun (WGS) entry which is preliminary data.</text>
</comment>
<organism evidence="2 3">
    <name type="scientific">Lacihabitans soyangensis</name>
    <dbReference type="NCBI Taxonomy" id="869394"/>
    <lineage>
        <taxon>Bacteria</taxon>
        <taxon>Pseudomonadati</taxon>
        <taxon>Bacteroidota</taxon>
        <taxon>Cytophagia</taxon>
        <taxon>Cytophagales</taxon>
        <taxon>Leadbetterellaceae</taxon>
        <taxon>Lacihabitans</taxon>
    </lineage>
</organism>